<dbReference type="AlphaFoldDB" id="A0A6A5YYA1"/>
<proteinExistence type="predicted"/>
<dbReference type="Proteomes" id="UP000799770">
    <property type="component" value="Unassembled WGS sequence"/>
</dbReference>
<accession>A0A6A5YYA1</accession>
<gene>
    <name evidence="2" type="ORF">BDV96DRAFT_650113</name>
</gene>
<dbReference type="OrthoDB" id="443772at2759"/>
<sequence length="254" mass="28094">MSDLLMFDTDIARPTRASQSAVTDAPPNGPPRDNFEVRVPLPDKTLFYLTATSPHTDTFEVHGPVRQFRTFRDKVEQIVAVSPAATKKLEDLEEDKPDVFIGGFRTFVVELGNDDYTKLEVIREINPKVYEHLPAPVYLVTSHGPMIHDLGGTVQTLQSGRRLGYAATSHLVSSFTDFDVAKQHATQAMDIMLQKEINKGGGIGMIRTDVDDNKSPSMGNWMSVAMGGGKVWEVKVTVVKEVNKGKTNTFNTDI</sequence>
<name>A0A6A5YYA1_9PLEO</name>
<evidence type="ECO:0000313" key="3">
    <source>
        <dbReference type="Proteomes" id="UP000799770"/>
    </source>
</evidence>
<reference evidence="2" key="1">
    <citation type="journal article" date="2020" name="Stud. Mycol.">
        <title>101 Dothideomycetes genomes: a test case for predicting lifestyles and emergence of pathogens.</title>
        <authorList>
            <person name="Haridas S."/>
            <person name="Albert R."/>
            <person name="Binder M."/>
            <person name="Bloem J."/>
            <person name="Labutti K."/>
            <person name="Salamov A."/>
            <person name="Andreopoulos B."/>
            <person name="Baker S."/>
            <person name="Barry K."/>
            <person name="Bills G."/>
            <person name="Bluhm B."/>
            <person name="Cannon C."/>
            <person name="Castanera R."/>
            <person name="Culley D."/>
            <person name="Daum C."/>
            <person name="Ezra D."/>
            <person name="Gonzalez J."/>
            <person name="Henrissat B."/>
            <person name="Kuo A."/>
            <person name="Liang C."/>
            <person name="Lipzen A."/>
            <person name="Lutzoni F."/>
            <person name="Magnuson J."/>
            <person name="Mondo S."/>
            <person name="Nolan M."/>
            <person name="Ohm R."/>
            <person name="Pangilinan J."/>
            <person name="Park H.-J."/>
            <person name="Ramirez L."/>
            <person name="Alfaro M."/>
            <person name="Sun H."/>
            <person name="Tritt A."/>
            <person name="Yoshinaga Y."/>
            <person name="Zwiers L.-H."/>
            <person name="Turgeon B."/>
            <person name="Goodwin S."/>
            <person name="Spatafora J."/>
            <person name="Crous P."/>
            <person name="Grigoriev I."/>
        </authorList>
    </citation>
    <scope>NUCLEOTIDE SEQUENCE</scope>
    <source>
        <strain evidence="2">CBS 627.86</strain>
    </source>
</reference>
<evidence type="ECO:0000313" key="2">
    <source>
        <dbReference type="EMBL" id="KAF2111557.1"/>
    </source>
</evidence>
<feature type="region of interest" description="Disordered" evidence="1">
    <location>
        <begin position="15"/>
        <end position="34"/>
    </location>
</feature>
<dbReference type="EMBL" id="ML977334">
    <property type="protein sequence ID" value="KAF2111557.1"/>
    <property type="molecule type" value="Genomic_DNA"/>
</dbReference>
<organism evidence="2 3">
    <name type="scientific">Lophiotrema nucula</name>
    <dbReference type="NCBI Taxonomy" id="690887"/>
    <lineage>
        <taxon>Eukaryota</taxon>
        <taxon>Fungi</taxon>
        <taxon>Dikarya</taxon>
        <taxon>Ascomycota</taxon>
        <taxon>Pezizomycotina</taxon>
        <taxon>Dothideomycetes</taxon>
        <taxon>Pleosporomycetidae</taxon>
        <taxon>Pleosporales</taxon>
        <taxon>Lophiotremataceae</taxon>
        <taxon>Lophiotrema</taxon>
    </lineage>
</organism>
<keyword evidence="3" id="KW-1185">Reference proteome</keyword>
<evidence type="ECO:0000256" key="1">
    <source>
        <dbReference type="SAM" id="MobiDB-lite"/>
    </source>
</evidence>
<protein>
    <submittedName>
        <fullName evidence="2">Uncharacterized protein</fullName>
    </submittedName>
</protein>